<dbReference type="InterPro" id="IPR050061">
    <property type="entry name" value="MurCDEF_pg_biosynth"/>
</dbReference>
<dbReference type="EMBL" id="DRLD01000111">
    <property type="protein sequence ID" value="HED09848.1"/>
    <property type="molecule type" value="Genomic_DNA"/>
</dbReference>
<evidence type="ECO:0000256" key="11">
    <source>
        <dbReference type="ARBA" id="ARBA00023306"/>
    </source>
</evidence>
<feature type="binding site" evidence="14">
    <location>
        <begin position="113"/>
        <end position="119"/>
    </location>
    <ligand>
        <name>ATP</name>
        <dbReference type="ChEBI" id="CHEBI:30616"/>
    </ligand>
</feature>
<evidence type="ECO:0000256" key="13">
    <source>
        <dbReference type="ARBA" id="ARBA00047833"/>
    </source>
</evidence>
<dbReference type="NCBIfam" id="TIGR01082">
    <property type="entry name" value="murC"/>
    <property type="match status" value="1"/>
</dbReference>
<dbReference type="Proteomes" id="UP000886005">
    <property type="component" value="Unassembled WGS sequence"/>
</dbReference>
<evidence type="ECO:0000256" key="7">
    <source>
        <dbReference type="ARBA" id="ARBA00022741"/>
    </source>
</evidence>
<dbReference type="Pfam" id="PF02875">
    <property type="entry name" value="Mur_ligase_C"/>
    <property type="match status" value="1"/>
</dbReference>
<dbReference type="PANTHER" id="PTHR43445">
    <property type="entry name" value="UDP-N-ACETYLMURAMATE--L-ALANINE LIGASE-RELATED"/>
    <property type="match status" value="1"/>
</dbReference>
<dbReference type="EC" id="6.3.2.8" evidence="3 14"/>
<evidence type="ECO:0000256" key="10">
    <source>
        <dbReference type="ARBA" id="ARBA00022984"/>
    </source>
</evidence>
<dbReference type="GO" id="GO:0071555">
    <property type="term" value="P:cell wall organization"/>
    <property type="evidence" value="ECO:0007669"/>
    <property type="project" value="UniProtKB-KW"/>
</dbReference>
<comment type="catalytic activity">
    <reaction evidence="13 14">
        <text>UDP-N-acetyl-alpha-D-muramate + L-alanine + ATP = UDP-N-acetyl-alpha-D-muramoyl-L-alanine + ADP + phosphate + H(+)</text>
        <dbReference type="Rhea" id="RHEA:23372"/>
        <dbReference type="ChEBI" id="CHEBI:15378"/>
        <dbReference type="ChEBI" id="CHEBI:30616"/>
        <dbReference type="ChEBI" id="CHEBI:43474"/>
        <dbReference type="ChEBI" id="CHEBI:57972"/>
        <dbReference type="ChEBI" id="CHEBI:70757"/>
        <dbReference type="ChEBI" id="CHEBI:83898"/>
        <dbReference type="ChEBI" id="CHEBI:456216"/>
        <dbReference type="EC" id="6.3.2.8"/>
    </reaction>
</comment>
<dbReference type="Pfam" id="PF08245">
    <property type="entry name" value="Mur_ligase_M"/>
    <property type="match status" value="1"/>
</dbReference>
<sequence>MTQDKKEEIYFIGLGGAGMSALAELLLDWGYGVSGSDRQESAVLERLRKRGATVYIGHDAAQLSSARLLVYSSAVPGDNPELRAARRAGIPCVKRAQLLGQLMVGHRGIAVAGTHGKTTTTSMIAHVLKSCGLDPTAVVGGTMSDTGRGAISGRGSYFVTEADEYDRSFLTLFPQIGVITNLEADHLDIYKDMDDLIDTFGAFVKHIPLTGKVIYNGEDEHAIRAVRGAYARTLSFGLREGADIHAGHISESDGGSRAHITYRGKFLGMLTMNLPGLHNIKNALATIAVALECGLSFAEISTALETFSGVERRFQFKGKVDDCLFYDDYAHHPTEVRAALEAARRGWSRRIVVLFQPHLYSRTRDFYREFAEALDVADRVLLAPVYPAREKPLPGVSSEMIAARLQKPHVLIDDNEAIAETLCRECRRGDLVLAMGAGDIWKYQMEAMALLKENDCAGGGHARN</sequence>
<dbReference type="AlphaFoldDB" id="A0A7V1LKU5"/>
<evidence type="ECO:0000256" key="9">
    <source>
        <dbReference type="ARBA" id="ARBA00022960"/>
    </source>
</evidence>
<keyword evidence="6 14" id="KW-0132">Cell division</keyword>
<protein>
    <recommendedName>
        <fullName evidence="3 14">UDP-N-acetylmuramate--L-alanine ligase</fullName>
        <ecNumber evidence="3 14">6.3.2.8</ecNumber>
    </recommendedName>
    <alternativeName>
        <fullName evidence="14">UDP-N-acetylmuramoyl-L-alanine synthetase</fullName>
    </alternativeName>
</protein>
<dbReference type="SUPFAM" id="SSF51984">
    <property type="entry name" value="MurCD N-terminal domain"/>
    <property type="match status" value="1"/>
</dbReference>
<evidence type="ECO:0000256" key="5">
    <source>
        <dbReference type="ARBA" id="ARBA00022598"/>
    </source>
</evidence>
<evidence type="ECO:0000256" key="3">
    <source>
        <dbReference type="ARBA" id="ARBA00012211"/>
    </source>
</evidence>
<dbReference type="InterPro" id="IPR000713">
    <property type="entry name" value="Mur_ligase_N"/>
</dbReference>
<dbReference type="InterPro" id="IPR004101">
    <property type="entry name" value="Mur_ligase_C"/>
</dbReference>
<keyword evidence="11 14" id="KW-0131">Cell cycle</keyword>
<keyword evidence="10 14" id="KW-0573">Peptidoglycan synthesis</keyword>
<evidence type="ECO:0000256" key="1">
    <source>
        <dbReference type="ARBA" id="ARBA00004496"/>
    </source>
</evidence>
<evidence type="ECO:0000256" key="12">
    <source>
        <dbReference type="ARBA" id="ARBA00023316"/>
    </source>
</evidence>
<dbReference type="Pfam" id="PF01225">
    <property type="entry name" value="Mur_ligase"/>
    <property type="match status" value="1"/>
</dbReference>
<organism evidence="18">
    <name type="scientific">Caldithrix abyssi</name>
    <dbReference type="NCBI Taxonomy" id="187145"/>
    <lineage>
        <taxon>Bacteria</taxon>
        <taxon>Pseudomonadati</taxon>
        <taxon>Calditrichota</taxon>
        <taxon>Calditrichia</taxon>
        <taxon>Calditrichales</taxon>
        <taxon>Calditrichaceae</taxon>
        <taxon>Caldithrix</taxon>
    </lineage>
</organism>
<comment type="pathway">
    <text evidence="2 14">Cell wall biogenesis; peptidoglycan biosynthesis.</text>
</comment>
<dbReference type="HAMAP" id="MF_00046">
    <property type="entry name" value="MurC"/>
    <property type="match status" value="1"/>
</dbReference>
<evidence type="ECO:0000256" key="2">
    <source>
        <dbReference type="ARBA" id="ARBA00004752"/>
    </source>
</evidence>
<dbReference type="InterPro" id="IPR013221">
    <property type="entry name" value="Mur_ligase_cen"/>
</dbReference>
<dbReference type="InterPro" id="IPR036615">
    <property type="entry name" value="Mur_ligase_C_dom_sf"/>
</dbReference>
<dbReference type="GO" id="GO:0051301">
    <property type="term" value="P:cell division"/>
    <property type="evidence" value="ECO:0007669"/>
    <property type="project" value="UniProtKB-KW"/>
</dbReference>
<dbReference type="UniPathway" id="UPA00219"/>
<evidence type="ECO:0000256" key="14">
    <source>
        <dbReference type="HAMAP-Rule" id="MF_00046"/>
    </source>
</evidence>
<dbReference type="GO" id="GO:0008763">
    <property type="term" value="F:UDP-N-acetylmuramate-L-alanine ligase activity"/>
    <property type="evidence" value="ECO:0007669"/>
    <property type="project" value="UniProtKB-UniRule"/>
</dbReference>
<feature type="domain" description="Mur ligase C-terminal" evidence="16">
    <location>
        <begin position="312"/>
        <end position="438"/>
    </location>
</feature>
<comment type="similarity">
    <text evidence="14">Belongs to the MurCDEF family.</text>
</comment>
<keyword evidence="12 14" id="KW-0961">Cell wall biogenesis/degradation</keyword>
<feature type="domain" description="Mur ligase N-terminal catalytic" evidence="15">
    <location>
        <begin position="8"/>
        <end position="105"/>
    </location>
</feature>
<keyword evidence="8 14" id="KW-0067">ATP-binding</keyword>
<comment type="subcellular location">
    <subcellularLocation>
        <location evidence="1 14">Cytoplasm</location>
    </subcellularLocation>
</comment>
<keyword evidence="9 14" id="KW-0133">Cell shape</keyword>
<feature type="domain" description="Mur ligase central" evidence="17">
    <location>
        <begin position="111"/>
        <end position="290"/>
    </location>
</feature>
<evidence type="ECO:0000256" key="4">
    <source>
        <dbReference type="ARBA" id="ARBA00022490"/>
    </source>
</evidence>
<dbReference type="InterPro" id="IPR036565">
    <property type="entry name" value="Mur-like_cat_sf"/>
</dbReference>
<dbReference type="InterPro" id="IPR005758">
    <property type="entry name" value="UDP-N-AcMur_Ala_ligase_MurC"/>
</dbReference>
<dbReference type="SUPFAM" id="SSF53244">
    <property type="entry name" value="MurD-like peptide ligases, peptide-binding domain"/>
    <property type="match status" value="1"/>
</dbReference>
<dbReference type="GO" id="GO:0008360">
    <property type="term" value="P:regulation of cell shape"/>
    <property type="evidence" value="ECO:0007669"/>
    <property type="project" value="UniProtKB-KW"/>
</dbReference>
<evidence type="ECO:0000259" key="17">
    <source>
        <dbReference type="Pfam" id="PF08245"/>
    </source>
</evidence>
<keyword evidence="7 14" id="KW-0547">Nucleotide-binding</keyword>
<comment type="function">
    <text evidence="14">Cell wall formation.</text>
</comment>
<name>A0A7V1LKU5_CALAY</name>
<dbReference type="Gene3D" id="3.90.190.20">
    <property type="entry name" value="Mur ligase, C-terminal domain"/>
    <property type="match status" value="1"/>
</dbReference>
<evidence type="ECO:0000259" key="15">
    <source>
        <dbReference type="Pfam" id="PF01225"/>
    </source>
</evidence>
<dbReference type="GO" id="GO:0005524">
    <property type="term" value="F:ATP binding"/>
    <property type="evidence" value="ECO:0007669"/>
    <property type="project" value="UniProtKB-UniRule"/>
</dbReference>
<dbReference type="Gene3D" id="3.40.50.720">
    <property type="entry name" value="NAD(P)-binding Rossmann-like Domain"/>
    <property type="match status" value="1"/>
</dbReference>
<dbReference type="PANTHER" id="PTHR43445:SF3">
    <property type="entry name" value="UDP-N-ACETYLMURAMATE--L-ALANINE LIGASE"/>
    <property type="match status" value="1"/>
</dbReference>
<dbReference type="GO" id="GO:0005737">
    <property type="term" value="C:cytoplasm"/>
    <property type="evidence" value="ECO:0007669"/>
    <property type="project" value="UniProtKB-SubCell"/>
</dbReference>
<dbReference type="Gene3D" id="3.40.1190.10">
    <property type="entry name" value="Mur-like, catalytic domain"/>
    <property type="match status" value="1"/>
</dbReference>
<evidence type="ECO:0000256" key="8">
    <source>
        <dbReference type="ARBA" id="ARBA00022840"/>
    </source>
</evidence>
<proteinExistence type="inferred from homology"/>
<keyword evidence="4 14" id="KW-0963">Cytoplasm</keyword>
<dbReference type="SUPFAM" id="SSF53623">
    <property type="entry name" value="MurD-like peptide ligases, catalytic domain"/>
    <property type="match status" value="1"/>
</dbReference>
<comment type="caution">
    <text evidence="18">The sequence shown here is derived from an EMBL/GenBank/DDBJ whole genome shotgun (WGS) entry which is preliminary data.</text>
</comment>
<gene>
    <name evidence="14" type="primary">murC</name>
    <name evidence="18" type="ORF">ENJ10_04105</name>
</gene>
<evidence type="ECO:0000313" key="18">
    <source>
        <dbReference type="EMBL" id="HED09848.1"/>
    </source>
</evidence>
<evidence type="ECO:0000256" key="6">
    <source>
        <dbReference type="ARBA" id="ARBA00022618"/>
    </source>
</evidence>
<reference evidence="18" key="1">
    <citation type="journal article" date="2020" name="mSystems">
        <title>Genome- and Community-Level Interaction Insights into Carbon Utilization and Element Cycling Functions of Hydrothermarchaeota in Hydrothermal Sediment.</title>
        <authorList>
            <person name="Zhou Z."/>
            <person name="Liu Y."/>
            <person name="Xu W."/>
            <person name="Pan J."/>
            <person name="Luo Z.H."/>
            <person name="Li M."/>
        </authorList>
    </citation>
    <scope>NUCLEOTIDE SEQUENCE [LARGE SCALE GENOMIC DNA]</scope>
    <source>
        <strain evidence="18">HyVt-456</strain>
    </source>
</reference>
<dbReference type="GO" id="GO:0009252">
    <property type="term" value="P:peptidoglycan biosynthetic process"/>
    <property type="evidence" value="ECO:0007669"/>
    <property type="project" value="UniProtKB-UniRule"/>
</dbReference>
<evidence type="ECO:0000259" key="16">
    <source>
        <dbReference type="Pfam" id="PF02875"/>
    </source>
</evidence>
<keyword evidence="5 14" id="KW-0436">Ligase</keyword>
<accession>A0A7V1LKU5</accession>